<gene>
    <name evidence="1" type="ORF">B7C42_08374</name>
</gene>
<evidence type="ECO:0000313" key="2">
    <source>
        <dbReference type="Proteomes" id="UP000215506"/>
    </source>
</evidence>
<organism evidence="1 2">
    <name type="scientific">Nocardia cerradoensis</name>
    <dbReference type="NCBI Taxonomy" id="85688"/>
    <lineage>
        <taxon>Bacteria</taxon>
        <taxon>Bacillati</taxon>
        <taxon>Actinomycetota</taxon>
        <taxon>Actinomycetes</taxon>
        <taxon>Mycobacteriales</taxon>
        <taxon>Nocardiaceae</taxon>
        <taxon>Nocardia</taxon>
    </lineage>
</organism>
<name>A0A231GSL1_9NOCA</name>
<keyword evidence="2" id="KW-1185">Reference proteome</keyword>
<accession>A0A231GSL1</accession>
<protein>
    <submittedName>
        <fullName evidence="1">Uncharacterized protein</fullName>
    </submittedName>
</protein>
<proteinExistence type="predicted"/>
<dbReference type="Proteomes" id="UP000215506">
    <property type="component" value="Unassembled WGS sequence"/>
</dbReference>
<evidence type="ECO:0000313" key="1">
    <source>
        <dbReference type="EMBL" id="OXR39558.1"/>
    </source>
</evidence>
<dbReference type="AlphaFoldDB" id="A0A231GSL1"/>
<reference evidence="1 2" key="1">
    <citation type="submission" date="2017-07" db="EMBL/GenBank/DDBJ databases">
        <title>First draft Genome Sequence of Nocardia cerradoensis isolated from human infection.</title>
        <authorList>
            <person name="Carrasco G."/>
        </authorList>
    </citation>
    <scope>NUCLEOTIDE SEQUENCE [LARGE SCALE GENOMIC DNA]</scope>
    <source>
        <strain evidence="1 2">CNM20130759</strain>
    </source>
</reference>
<dbReference type="EMBL" id="NGAF01000532">
    <property type="protein sequence ID" value="OXR39558.1"/>
    <property type="molecule type" value="Genomic_DNA"/>
</dbReference>
<sequence length="50" mass="5554">MNPVTRKLWQLLHVDGESSRYRGEPERRNPAAAVVDRVPVVGSLVGWLAA</sequence>
<comment type="caution">
    <text evidence="1">The sequence shown here is derived from an EMBL/GenBank/DDBJ whole genome shotgun (WGS) entry which is preliminary data.</text>
</comment>